<evidence type="ECO:0000256" key="3">
    <source>
        <dbReference type="ARBA" id="ARBA00023004"/>
    </source>
</evidence>
<gene>
    <name evidence="5" type="ORF">EDC19_1150</name>
</gene>
<dbReference type="Pfam" id="PF01814">
    <property type="entry name" value="Hemerythrin"/>
    <property type="match status" value="1"/>
</dbReference>
<feature type="domain" description="Hemerythrin-like" evidence="4">
    <location>
        <begin position="10"/>
        <end position="129"/>
    </location>
</feature>
<evidence type="ECO:0000313" key="5">
    <source>
        <dbReference type="EMBL" id="TCK98716.1"/>
    </source>
</evidence>
<evidence type="ECO:0000313" key="6">
    <source>
        <dbReference type="Proteomes" id="UP000294545"/>
    </source>
</evidence>
<dbReference type="NCBIfam" id="TIGR02481">
    <property type="entry name" value="hemeryth_dom"/>
    <property type="match status" value="1"/>
</dbReference>
<keyword evidence="2" id="KW-0479">Metal-binding</keyword>
<name>A0A4R1MZK6_9FIRM</name>
<evidence type="ECO:0000259" key="4">
    <source>
        <dbReference type="Pfam" id="PF01814"/>
    </source>
</evidence>
<organism evidence="5 6">
    <name type="scientific">Natranaerovirga hydrolytica</name>
    <dbReference type="NCBI Taxonomy" id="680378"/>
    <lineage>
        <taxon>Bacteria</taxon>
        <taxon>Bacillati</taxon>
        <taxon>Bacillota</taxon>
        <taxon>Clostridia</taxon>
        <taxon>Lachnospirales</taxon>
        <taxon>Natranaerovirgaceae</taxon>
        <taxon>Natranaerovirga</taxon>
    </lineage>
</organism>
<dbReference type="GO" id="GO:0046872">
    <property type="term" value="F:metal ion binding"/>
    <property type="evidence" value="ECO:0007669"/>
    <property type="project" value="UniProtKB-KW"/>
</dbReference>
<keyword evidence="3" id="KW-0408">Iron</keyword>
<dbReference type="Proteomes" id="UP000294545">
    <property type="component" value="Unassembled WGS sequence"/>
</dbReference>
<dbReference type="RefSeq" id="WP_132281786.1">
    <property type="nucleotide sequence ID" value="NZ_SMGQ01000011.1"/>
</dbReference>
<proteinExistence type="inferred from homology"/>
<reference evidence="5 6" key="1">
    <citation type="submission" date="2019-03" db="EMBL/GenBank/DDBJ databases">
        <title>Genomic Encyclopedia of Type Strains, Phase IV (KMG-IV): sequencing the most valuable type-strain genomes for metagenomic binning, comparative biology and taxonomic classification.</title>
        <authorList>
            <person name="Goeker M."/>
        </authorList>
    </citation>
    <scope>NUCLEOTIDE SEQUENCE [LARGE SCALE GENOMIC DNA]</scope>
    <source>
        <strain evidence="5 6">DSM 24176</strain>
    </source>
</reference>
<dbReference type="PANTHER" id="PTHR37164">
    <property type="entry name" value="BACTERIOHEMERYTHRIN"/>
    <property type="match status" value="1"/>
</dbReference>
<keyword evidence="6" id="KW-1185">Reference proteome</keyword>
<comment type="caution">
    <text evidence="5">The sequence shown here is derived from an EMBL/GenBank/DDBJ whole genome shotgun (WGS) entry which is preliminary data.</text>
</comment>
<dbReference type="NCBIfam" id="NF033749">
    <property type="entry name" value="bact_hemeryth"/>
    <property type="match status" value="1"/>
</dbReference>
<dbReference type="Gene3D" id="1.20.120.50">
    <property type="entry name" value="Hemerythrin-like"/>
    <property type="match status" value="1"/>
</dbReference>
<dbReference type="InterPro" id="IPR012827">
    <property type="entry name" value="Hemerythrin_metal-bd"/>
</dbReference>
<dbReference type="SUPFAM" id="SSF47188">
    <property type="entry name" value="Hemerythrin-like"/>
    <property type="match status" value="1"/>
</dbReference>
<sequence length="139" mass="16587">MMWKDKYEVGVDLIDEQHKELFTRVSDFIQTVQSKGDWQAKEEKVKETMQFMQEYVVTHFDDEEKYQESINYPNKNEHKNLHAKFKYDVNQYVEKFQTNGYDEELVKEFSGKLMTWLIMHVGLEDQKIGQYVATKGGNA</sequence>
<dbReference type="PANTHER" id="PTHR37164:SF1">
    <property type="entry name" value="BACTERIOHEMERYTHRIN"/>
    <property type="match status" value="1"/>
</dbReference>
<comment type="similarity">
    <text evidence="1">Belongs to the hemerythrin family.</text>
</comment>
<dbReference type="EMBL" id="SMGQ01000011">
    <property type="protein sequence ID" value="TCK98716.1"/>
    <property type="molecule type" value="Genomic_DNA"/>
</dbReference>
<dbReference type="AlphaFoldDB" id="A0A4R1MZK6"/>
<accession>A0A4R1MZK6</accession>
<protein>
    <submittedName>
        <fullName evidence="5">Hemerythrin</fullName>
    </submittedName>
</protein>
<dbReference type="InterPro" id="IPR035938">
    <property type="entry name" value="Hemerythrin-like_sf"/>
</dbReference>
<dbReference type="InterPro" id="IPR012312">
    <property type="entry name" value="Hemerythrin-like"/>
</dbReference>
<evidence type="ECO:0000256" key="1">
    <source>
        <dbReference type="ARBA" id="ARBA00010587"/>
    </source>
</evidence>
<dbReference type="OrthoDB" id="1706569at2"/>
<dbReference type="CDD" id="cd12107">
    <property type="entry name" value="Hemerythrin"/>
    <property type="match status" value="1"/>
</dbReference>
<dbReference type="InterPro" id="IPR050669">
    <property type="entry name" value="Hemerythrin"/>
</dbReference>
<evidence type="ECO:0000256" key="2">
    <source>
        <dbReference type="ARBA" id="ARBA00022723"/>
    </source>
</evidence>